<name>A0AAQ3T8L4_PASNO</name>
<accession>A0AAQ3T8L4</accession>
<dbReference type="PANTHER" id="PTHR32133">
    <property type="entry name" value="OS07G0120400 PROTEIN"/>
    <property type="match status" value="1"/>
</dbReference>
<dbReference type="AlphaFoldDB" id="A0AAQ3T8L4"/>
<dbReference type="PANTHER" id="PTHR32133:SF327">
    <property type="entry name" value="F-BOX DOMAIN-CONTAINING PROTEIN"/>
    <property type="match status" value="1"/>
</dbReference>
<proteinExistence type="predicted"/>
<dbReference type="Proteomes" id="UP001341281">
    <property type="component" value="Chromosome 04"/>
</dbReference>
<protein>
    <submittedName>
        <fullName evidence="1">Uncharacterized protein</fullName>
    </submittedName>
</protein>
<evidence type="ECO:0000313" key="2">
    <source>
        <dbReference type="Proteomes" id="UP001341281"/>
    </source>
</evidence>
<keyword evidence="2" id="KW-1185">Reference proteome</keyword>
<reference evidence="1 2" key="1">
    <citation type="submission" date="2024-02" db="EMBL/GenBank/DDBJ databases">
        <title>High-quality chromosome-scale genome assembly of Pensacola bahiagrass (Paspalum notatum Flugge var. saurae).</title>
        <authorList>
            <person name="Vega J.M."/>
            <person name="Podio M."/>
            <person name="Orjuela J."/>
            <person name="Siena L.A."/>
            <person name="Pessino S.C."/>
            <person name="Combes M.C."/>
            <person name="Mariac C."/>
            <person name="Albertini E."/>
            <person name="Pupilli F."/>
            <person name="Ortiz J.P.A."/>
            <person name="Leblanc O."/>
        </authorList>
    </citation>
    <scope>NUCLEOTIDE SEQUENCE [LARGE SCALE GENOMIC DNA]</scope>
    <source>
        <strain evidence="1">R1</strain>
        <tissue evidence="1">Leaf</tissue>
    </source>
</reference>
<dbReference type="EMBL" id="CP144748">
    <property type="protein sequence ID" value="WVZ68120.1"/>
    <property type="molecule type" value="Genomic_DNA"/>
</dbReference>
<evidence type="ECO:0000313" key="1">
    <source>
        <dbReference type="EMBL" id="WVZ68120.1"/>
    </source>
</evidence>
<sequence length="124" mass="13882">MLYFALVGGKNILMCDLARHQMSVIDIDTPRVFLDTVMTKTEDGELGFIAMSPDNYIYLWKWQAAHDDNANGGNGSWAQHMAIELSTLLPKPRYCAYSRQLVGAAEGTETVFINRKHVGSDSLR</sequence>
<gene>
    <name evidence="1" type="ORF">U9M48_017101</name>
</gene>
<organism evidence="1 2">
    <name type="scientific">Paspalum notatum var. saurae</name>
    <dbReference type="NCBI Taxonomy" id="547442"/>
    <lineage>
        <taxon>Eukaryota</taxon>
        <taxon>Viridiplantae</taxon>
        <taxon>Streptophyta</taxon>
        <taxon>Embryophyta</taxon>
        <taxon>Tracheophyta</taxon>
        <taxon>Spermatophyta</taxon>
        <taxon>Magnoliopsida</taxon>
        <taxon>Liliopsida</taxon>
        <taxon>Poales</taxon>
        <taxon>Poaceae</taxon>
        <taxon>PACMAD clade</taxon>
        <taxon>Panicoideae</taxon>
        <taxon>Andropogonodae</taxon>
        <taxon>Paspaleae</taxon>
        <taxon>Paspalinae</taxon>
        <taxon>Paspalum</taxon>
    </lineage>
</organism>